<dbReference type="PANTHER" id="PTHR45688">
    <property type="match status" value="1"/>
</dbReference>
<dbReference type="eggNOG" id="KOG1404">
    <property type="taxonomic scope" value="Eukaryota"/>
</dbReference>
<dbReference type="GO" id="GO:0008483">
    <property type="term" value="F:transaminase activity"/>
    <property type="evidence" value="ECO:0007669"/>
    <property type="project" value="InterPro"/>
</dbReference>
<dbReference type="GO" id="GO:0005739">
    <property type="term" value="C:mitochondrion"/>
    <property type="evidence" value="ECO:0007669"/>
    <property type="project" value="TreeGrafter"/>
</dbReference>
<dbReference type="Proteomes" id="UP000187013">
    <property type="component" value="Unassembled WGS sequence"/>
</dbReference>
<dbReference type="OMA" id="SREAYHG"/>
<proteinExistence type="inferred from homology"/>
<dbReference type="GO" id="GO:0030170">
    <property type="term" value="F:pyridoxal phosphate binding"/>
    <property type="evidence" value="ECO:0007669"/>
    <property type="project" value="InterPro"/>
</dbReference>
<comment type="similarity">
    <text evidence="1 3">Belongs to the class-III pyridoxal-phosphate-dependent aminotransferase family.</text>
</comment>
<dbReference type="EMBL" id="BDGX01000016">
    <property type="protein sequence ID" value="GAV49372.1"/>
    <property type="molecule type" value="Genomic_DNA"/>
</dbReference>
<dbReference type="AlphaFoldDB" id="A0A1Q3A106"/>
<comment type="caution">
    <text evidence="4">The sequence shown here is derived from an EMBL/GenBank/DDBJ whole genome shotgun (WGS) entry which is preliminary data.</text>
</comment>
<reference evidence="4 5" key="1">
    <citation type="submission" date="2016-08" db="EMBL/GenBank/DDBJ databases">
        <title>Draft genome sequence of allopolyploid Zygosaccharomyces rouxii.</title>
        <authorList>
            <person name="Watanabe J."/>
            <person name="Uehara K."/>
            <person name="Mogi Y."/>
            <person name="Tsukioka Y."/>
        </authorList>
    </citation>
    <scope>NUCLEOTIDE SEQUENCE [LARGE SCALE GENOMIC DNA]</scope>
    <source>
        <strain evidence="4 5">NBRC 110957</strain>
    </source>
</reference>
<evidence type="ECO:0000313" key="4">
    <source>
        <dbReference type="EMBL" id="GAV49372.1"/>
    </source>
</evidence>
<protein>
    <recommendedName>
        <fullName evidence="6">2,2-dialkylglycine decarboxylase</fullName>
    </recommendedName>
</protein>
<dbReference type="InterPro" id="IPR005814">
    <property type="entry name" value="Aminotrans_3"/>
</dbReference>
<sequence length="446" mass="48358">MQQNCIQMNDSLELYKNYPQKNLQENCKNLLGYGPNFVPAVITRAKGSFIYAGDEKILDFTSGQMSTLLGHGQPEVSETIARHAYQLDHLYSGMLSPPVLELAEKLTGLLPGGLERAMFLSTGSEANEAAIKLAKTYTGKFEIVGLSLSWHGMTGASNATTYQDGRKNQGPMIPGNLVLPAPNTYRSIFRKPDGSYDWETEMDYGFGLIDAASVGSLAAVIVEPVLSSGGMLVLPDGYLKRLKMHCERRGMLLIVDEAQTAFGRCGALFGFEAHGVVPDILSLSKTLGNGIPLSAVVTSNKIADKTASEHFLFYTTHVNDPLPCAVGSKVIDIVIRDNLVQNSTNMGDLFRSEIALLQKKYDQIGDIRGRGLMTGVEIIDPKTKEADVKLAGQLADKMMELGLSANLIRVPAFGGVFRIAPPITISREEIMLGASIFAQSFKEVLG</sequence>
<accession>A0A1Q3A106</accession>
<dbReference type="Pfam" id="PF00202">
    <property type="entry name" value="Aminotran_3"/>
    <property type="match status" value="1"/>
</dbReference>
<dbReference type="InterPro" id="IPR015424">
    <property type="entry name" value="PyrdxlP-dep_Trfase"/>
</dbReference>
<dbReference type="PANTHER" id="PTHR45688:SF13">
    <property type="entry name" value="ALANINE--GLYOXYLATE AMINOTRANSFERASE 2-LIKE"/>
    <property type="match status" value="1"/>
</dbReference>
<evidence type="ECO:0000256" key="1">
    <source>
        <dbReference type="ARBA" id="ARBA00008954"/>
    </source>
</evidence>
<dbReference type="Gene3D" id="3.40.640.10">
    <property type="entry name" value="Type I PLP-dependent aspartate aminotransferase-like (Major domain)"/>
    <property type="match status" value="1"/>
</dbReference>
<organism evidence="4 5">
    <name type="scientific">Zygosaccharomyces rouxii</name>
    <dbReference type="NCBI Taxonomy" id="4956"/>
    <lineage>
        <taxon>Eukaryota</taxon>
        <taxon>Fungi</taxon>
        <taxon>Dikarya</taxon>
        <taxon>Ascomycota</taxon>
        <taxon>Saccharomycotina</taxon>
        <taxon>Saccharomycetes</taxon>
        <taxon>Saccharomycetales</taxon>
        <taxon>Saccharomycetaceae</taxon>
        <taxon>Zygosaccharomyces</taxon>
    </lineage>
</organism>
<dbReference type="OrthoDB" id="10261433at2759"/>
<gene>
    <name evidence="4" type="ORF">ZYGR_0P00150</name>
</gene>
<name>A0A1Q3A106_ZYGRO</name>
<evidence type="ECO:0008006" key="6">
    <source>
        <dbReference type="Google" id="ProtNLM"/>
    </source>
</evidence>
<dbReference type="Gene3D" id="3.90.1150.10">
    <property type="entry name" value="Aspartate Aminotransferase, domain 1"/>
    <property type="match status" value="1"/>
</dbReference>
<dbReference type="InterPro" id="IPR049704">
    <property type="entry name" value="Aminotrans_3_PPA_site"/>
</dbReference>
<evidence type="ECO:0000256" key="2">
    <source>
        <dbReference type="ARBA" id="ARBA00022898"/>
    </source>
</evidence>
<evidence type="ECO:0000256" key="3">
    <source>
        <dbReference type="RuleBase" id="RU003560"/>
    </source>
</evidence>
<keyword evidence="2 3" id="KW-0663">Pyridoxal phosphate</keyword>
<evidence type="ECO:0000313" key="5">
    <source>
        <dbReference type="Proteomes" id="UP000187013"/>
    </source>
</evidence>
<dbReference type="PROSITE" id="PS00600">
    <property type="entry name" value="AA_TRANSFER_CLASS_3"/>
    <property type="match status" value="1"/>
</dbReference>
<dbReference type="InterPro" id="IPR015421">
    <property type="entry name" value="PyrdxlP-dep_Trfase_major"/>
</dbReference>
<dbReference type="InterPro" id="IPR015422">
    <property type="entry name" value="PyrdxlP-dep_Trfase_small"/>
</dbReference>
<dbReference type="CDD" id="cd00610">
    <property type="entry name" value="OAT_like"/>
    <property type="match status" value="1"/>
</dbReference>
<dbReference type="SUPFAM" id="SSF53383">
    <property type="entry name" value="PLP-dependent transferases"/>
    <property type="match status" value="1"/>
</dbReference>